<evidence type="ECO:0000313" key="1">
    <source>
        <dbReference type="EMBL" id="TKD68837.1"/>
    </source>
</evidence>
<gene>
    <name evidence="1" type="ORF">FBF83_16720</name>
</gene>
<name>A0A4U1MDN5_9BACL</name>
<dbReference type="InterPro" id="IPR024307">
    <property type="entry name" value="YmaF"/>
</dbReference>
<sequence length="113" mass="12970">MILVKWNALPFAHSHHFKGRIEKRNDHNHSILIGFSFPVNGTGYDQHVHQIEGLTIQEDGHQHRYSVQSGPPIPLHSGKHFHYFDGETFSEDNHKHVISGRTGSQIGNYPIDW</sequence>
<protein>
    <recommendedName>
        <fullName evidence="3">YmaF family protein</fullName>
    </recommendedName>
</protein>
<evidence type="ECO:0000313" key="2">
    <source>
        <dbReference type="Proteomes" id="UP000310541"/>
    </source>
</evidence>
<dbReference type="EMBL" id="SWFM01000005">
    <property type="protein sequence ID" value="TKD68837.1"/>
    <property type="molecule type" value="Genomic_DNA"/>
</dbReference>
<dbReference type="OrthoDB" id="2967209at2"/>
<dbReference type="Proteomes" id="UP000310541">
    <property type="component" value="Unassembled WGS sequence"/>
</dbReference>
<dbReference type="Pfam" id="PF12788">
    <property type="entry name" value="YmaF"/>
    <property type="match status" value="1"/>
</dbReference>
<proteinExistence type="predicted"/>
<accession>A0A4U1MDN5</accession>
<comment type="caution">
    <text evidence="1">The sequence shown here is derived from an EMBL/GenBank/DDBJ whole genome shotgun (WGS) entry which is preliminary data.</text>
</comment>
<dbReference type="AlphaFoldDB" id="A0A4U1MDN5"/>
<organism evidence="1 2">
    <name type="scientific">Guptibacillus hwajinpoensis</name>
    <dbReference type="NCBI Taxonomy" id="208199"/>
    <lineage>
        <taxon>Bacteria</taxon>
        <taxon>Bacillati</taxon>
        <taxon>Bacillota</taxon>
        <taxon>Bacilli</taxon>
        <taxon>Bacillales</taxon>
        <taxon>Guptibacillaceae</taxon>
        <taxon>Guptibacillus</taxon>
    </lineage>
</organism>
<reference evidence="1 2" key="1">
    <citation type="submission" date="2019-04" db="EMBL/GenBank/DDBJ databases">
        <title>Genome sequence of Bacillus hwajinpoensis strain Y2.</title>
        <authorList>
            <person name="Fair J.L."/>
            <person name="Maclea K.S."/>
        </authorList>
    </citation>
    <scope>NUCLEOTIDE SEQUENCE [LARGE SCALE GENOMIC DNA]</scope>
    <source>
        <strain evidence="1 2">Y2</strain>
    </source>
</reference>
<evidence type="ECO:0008006" key="3">
    <source>
        <dbReference type="Google" id="ProtNLM"/>
    </source>
</evidence>